<dbReference type="Proteomes" id="UP000218731">
    <property type="component" value="Chromosome 1"/>
</dbReference>
<evidence type="ECO:0000313" key="6">
    <source>
        <dbReference type="Proteomes" id="UP000218731"/>
    </source>
</evidence>
<keyword evidence="3" id="KW-0812">Transmembrane</keyword>
<dbReference type="Proteomes" id="UP000516786">
    <property type="component" value="Chromosome"/>
</dbReference>
<evidence type="ECO:0000256" key="3">
    <source>
        <dbReference type="SAM" id="Phobius"/>
    </source>
</evidence>
<feature type="coiled-coil region" evidence="1">
    <location>
        <begin position="61"/>
        <end position="127"/>
    </location>
</feature>
<evidence type="ECO:0000313" key="4">
    <source>
        <dbReference type="EMBL" id="BAW25799.1"/>
    </source>
</evidence>
<protein>
    <submittedName>
        <fullName evidence="4">Putative type IV secretion system protein IcmG/DotF</fullName>
    </submittedName>
</protein>
<dbReference type="EMBL" id="AP015029">
    <property type="protein sequence ID" value="BAW25799.1"/>
    <property type="molecule type" value="Genomic_DNA"/>
</dbReference>
<proteinExistence type="predicted"/>
<dbReference type="AlphaFoldDB" id="A0A1L7NJY6"/>
<reference evidence="4 6" key="1">
    <citation type="submission" date="2015-11" db="EMBL/GenBank/DDBJ databases">
        <title>Complete genome sequencing of a biphenyl-degrading bacterium, Pseudomonas putida KF715 (=NBRC110667).</title>
        <authorList>
            <person name="Suenaga H."/>
            <person name="Fujihara N."/>
            <person name="Watanabe T."/>
            <person name="Hirose J."/>
            <person name="Kimura N."/>
            <person name="Yamazoe A."/>
            <person name="Hosoyama A."/>
            <person name="Shimodaira J."/>
            <person name="Furukawa K."/>
        </authorList>
    </citation>
    <scope>NUCLEOTIDE SEQUENCE [LARGE SCALE GENOMIC DNA]</scope>
    <source>
        <strain evidence="4 6">KF715</strain>
    </source>
</reference>
<dbReference type="RefSeq" id="WP_016489303.1">
    <property type="nucleotide sequence ID" value="NZ_AP015029.1"/>
</dbReference>
<reference evidence="5 7" key="2">
    <citation type="submission" date="2020-09" db="EMBL/GenBank/DDBJ databases">
        <title>Co-existence of a novel multidrug-resistance efflux pump with carbapenem resistance gene blaVIM-2 in one megaplasmid in Pseudomonas putida.</title>
        <authorList>
            <person name="Peng K."/>
            <person name="Li R."/>
        </authorList>
    </citation>
    <scope>NUCLEOTIDE SEQUENCE [LARGE SCALE GENOMIC DNA]</scope>
    <source>
        <strain evidence="5 7">ZXPA-20</strain>
    </source>
</reference>
<keyword evidence="3" id="KW-0472">Membrane</keyword>
<feature type="region of interest" description="Disordered" evidence="2">
    <location>
        <begin position="131"/>
        <end position="154"/>
    </location>
</feature>
<dbReference type="EMBL" id="CP061723">
    <property type="protein sequence ID" value="QOC97517.1"/>
    <property type="molecule type" value="Genomic_DNA"/>
</dbReference>
<sequence>MKNWSFGKLIGVFAGSFVALIVVAVVVIKASSSPVAKAKRTAQIQAQSAQQPRMDVLSIELAKSREQAQAALQAQENSEKQLKIVREESQRNTQLLLSQIKNLDNSMSQLAQRMNSYEQNRQRVEIVKPPRRAPAPAASQGYARSAHPIPQSSGYKVQAVVGHRAWVKNGESEDSVKAGDTLPPVQRELKVLSVDRDSGIVVTSPAL</sequence>
<feature type="transmembrane region" description="Helical" evidence="3">
    <location>
        <begin position="6"/>
        <end position="30"/>
    </location>
</feature>
<accession>A0A1L7NJY6</accession>
<organism evidence="4 6">
    <name type="scientific">Pseudomonas putida</name>
    <name type="common">Arthrobacter siderocapsulatus</name>
    <dbReference type="NCBI Taxonomy" id="303"/>
    <lineage>
        <taxon>Bacteria</taxon>
        <taxon>Pseudomonadati</taxon>
        <taxon>Pseudomonadota</taxon>
        <taxon>Gammaproteobacteria</taxon>
        <taxon>Pseudomonadales</taxon>
        <taxon>Pseudomonadaceae</taxon>
        <taxon>Pseudomonas</taxon>
    </lineage>
</organism>
<evidence type="ECO:0000256" key="1">
    <source>
        <dbReference type="SAM" id="Coils"/>
    </source>
</evidence>
<gene>
    <name evidence="5" type="ORF">ID616_26335</name>
    <name evidence="4" type="ORF">KF715C_ch52260</name>
</gene>
<keyword evidence="1" id="KW-0175">Coiled coil</keyword>
<name>A0A1L7NJY6_PSEPU</name>
<keyword evidence="3" id="KW-1133">Transmembrane helix</keyword>
<evidence type="ECO:0000313" key="5">
    <source>
        <dbReference type="EMBL" id="QOC97517.1"/>
    </source>
</evidence>
<evidence type="ECO:0000313" key="7">
    <source>
        <dbReference type="Proteomes" id="UP000516786"/>
    </source>
</evidence>
<evidence type="ECO:0000256" key="2">
    <source>
        <dbReference type="SAM" id="MobiDB-lite"/>
    </source>
</evidence>